<dbReference type="Pfam" id="PF04224">
    <property type="entry name" value="DUF417"/>
    <property type="match status" value="1"/>
</dbReference>
<evidence type="ECO:0000313" key="2">
    <source>
        <dbReference type="EMBL" id="KIA65228.1"/>
    </source>
</evidence>
<reference evidence="2 3" key="1">
    <citation type="journal article" date="2014" name="Int. J. Syst. Evol. Microbiol.">
        <title>Nocardia vulneris sp. nov., isolated from wounds of human patients in North America.</title>
        <authorList>
            <person name="Lasker B.A."/>
            <person name="Bell M."/>
            <person name="Klenk H.P."/>
            <person name="Sproer C."/>
            <person name="Schumann C."/>
            <person name="Schumann P."/>
            <person name="Brown J.M."/>
        </authorList>
    </citation>
    <scope>NUCLEOTIDE SEQUENCE [LARGE SCALE GENOMIC DNA]</scope>
    <source>
        <strain evidence="2 3">W9851</strain>
    </source>
</reference>
<dbReference type="PANTHER" id="PTHR40106:SF1">
    <property type="entry name" value="INNER MEMBRANE PROTEIN RCLC"/>
    <property type="match status" value="1"/>
</dbReference>
<comment type="caution">
    <text evidence="2">The sequence shown here is derived from an EMBL/GenBank/DDBJ whole genome shotgun (WGS) entry which is preliminary data.</text>
</comment>
<protein>
    <submittedName>
        <fullName evidence="2">Membrane protein</fullName>
    </submittedName>
</protein>
<dbReference type="InterPro" id="IPR007339">
    <property type="entry name" value="RclC-like"/>
</dbReference>
<feature type="transmembrane region" description="Helical" evidence="1">
    <location>
        <begin position="135"/>
        <end position="154"/>
    </location>
</feature>
<dbReference type="Proteomes" id="UP000031364">
    <property type="component" value="Unassembled WGS sequence"/>
</dbReference>
<organism evidence="2 3">
    <name type="scientific">Nocardia vulneris</name>
    <dbReference type="NCBI Taxonomy" id="1141657"/>
    <lineage>
        <taxon>Bacteria</taxon>
        <taxon>Bacillati</taxon>
        <taxon>Actinomycetota</taxon>
        <taxon>Actinomycetes</taxon>
        <taxon>Mycobacteriales</taxon>
        <taxon>Nocardiaceae</taxon>
        <taxon>Nocardia</taxon>
    </lineage>
</organism>
<dbReference type="PANTHER" id="PTHR40106">
    <property type="entry name" value="INNER MEMBRANE PROTEIN RCLC"/>
    <property type="match status" value="1"/>
</dbReference>
<sequence>MSTITRTSTVDRVTALPQLGAAISRYGLALVILWIGAMKFFSFEAQGIQPLIASSPLMSWLYDFLSVDALSAVIGVVEVVIGLLIVAWRFAPRAALLGSLGAVLLFLTTLSFMLTSPGVWQPGYGFPFLGAGGGFLLKDLVLLGVSVVTAGEALTSVRARRR</sequence>
<dbReference type="EMBL" id="JNFP01000008">
    <property type="protein sequence ID" value="KIA65228.1"/>
    <property type="molecule type" value="Genomic_DNA"/>
</dbReference>
<keyword evidence="1" id="KW-0472">Membrane</keyword>
<keyword evidence="3" id="KW-1185">Reference proteome</keyword>
<feature type="transmembrane region" description="Helical" evidence="1">
    <location>
        <begin position="61"/>
        <end position="87"/>
    </location>
</feature>
<evidence type="ECO:0000313" key="3">
    <source>
        <dbReference type="Proteomes" id="UP000031364"/>
    </source>
</evidence>
<name>A0ABR4ZIU3_9NOCA</name>
<gene>
    <name evidence="2" type="ORF">FG87_08345</name>
</gene>
<evidence type="ECO:0000256" key="1">
    <source>
        <dbReference type="SAM" id="Phobius"/>
    </source>
</evidence>
<feature type="transmembrane region" description="Helical" evidence="1">
    <location>
        <begin position="94"/>
        <end position="115"/>
    </location>
</feature>
<keyword evidence="1" id="KW-0812">Transmembrane</keyword>
<dbReference type="PIRSF" id="PIRSF028065">
    <property type="entry name" value="UCP028065"/>
    <property type="match status" value="1"/>
</dbReference>
<dbReference type="RefSeq" id="WP_043666939.1">
    <property type="nucleotide sequence ID" value="NZ_BDCI01000015.1"/>
</dbReference>
<dbReference type="InterPro" id="IPR016865">
    <property type="entry name" value="RclC"/>
</dbReference>
<feature type="transmembrane region" description="Helical" evidence="1">
    <location>
        <begin position="21"/>
        <end position="41"/>
    </location>
</feature>
<proteinExistence type="predicted"/>
<keyword evidence="1" id="KW-1133">Transmembrane helix</keyword>
<accession>A0ABR4ZIU3</accession>